<reference evidence="2" key="1">
    <citation type="submission" date="2016-06" db="EMBL/GenBank/DDBJ databases">
        <title>Parallel loss of symbiosis genes in relatives of nitrogen-fixing non-legume Parasponia.</title>
        <authorList>
            <person name="Van Velzen R."/>
            <person name="Holmer R."/>
            <person name="Bu F."/>
            <person name="Rutten L."/>
            <person name="Van Zeijl A."/>
            <person name="Liu W."/>
            <person name="Santuari L."/>
            <person name="Cao Q."/>
            <person name="Sharma T."/>
            <person name="Shen D."/>
            <person name="Roswanjaya Y."/>
            <person name="Wardhani T."/>
            <person name="Kalhor M.S."/>
            <person name="Jansen J."/>
            <person name="Van den Hoogen J."/>
            <person name="Gungor B."/>
            <person name="Hartog M."/>
            <person name="Hontelez J."/>
            <person name="Verver J."/>
            <person name="Yang W.-C."/>
            <person name="Schijlen E."/>
            <person name="Repin R."/>
            <person name="Schilthuizen M."/>
            <person name="Schranz E."/>
            <person name="Heidstra R."/>
            <person name="Miyata K."/>
            <person name="Fedorova E."/>
            <person name="Kohlen W."/>
            <person name="Bisseling T."/>
            <person name="Smit S."/>
            <person name="Geurts R."/>
        </authorList>
    </citation>
    <scope>NUCLEOTIDE SEQUENCE [LARGE SCALE GENOMIC DNA]</scope>
    <source>
        <strain evidence="2">cv. WU1-14</strain>
    </source>
</reference>
<comment type="caution">
    <text evidence="1">The sequence shown here is derived from an EMBL/GenBank/DDBJ whole genome shotgun (WGS) entry which is preliminary data.</text>
</comment>
<dbReference type="EMBL" id="JXTB01000366">
    <property type="protein sequence ID" value="PON43675.1"/>
    <property type="molecule type" value="Genomic_DNA"/>
</dbReference>
<protein>
    <submittedName>
        <fullName evidence="1">Uncharacterized protein</fullName>
    </submittedName>
</protein>
<gene>
    <name evidence="1" type="ORF">PanWU01x14_272110</name>
</gene>
<dbReference type="Pfam" id="PF03087">
    <property type="entry name" value="BPS1"/>
    <property type="match status" value="1"/>
</dbReference>
<evidence type="ECO:0000313" key="1">
    <source>
        <dbReference type="EMBL" id="PON43675.1"/>
    </source>
</evidence>
<dbReference type="GO" id="GO:0048364">
    <property type="term" value="P:root development"/>
    <property type="evidence" value="ECO:0007669"/>
    <property type="project" value="InterPro"/>
</dbReference>
<keyword evidence="2" id="KW-1185">Reference proteome</keyword>
<evidence type="ECO:0000313" key="2">
    <source>
        <dbReference type="Proteomes" id="UP000237105"/>
    </source>
</evidence>
<dbReference type="AlphaFoldDB" id="A0A2P5B4H0"/>
<organism evidence="1 2">
    <name type="scientific">Parasponia andersonii</name>
    <name type="common">Sponia andersonii</name>
    <dbReference type="NCBI Taxonomy" id="3476"/>
    <lineage>
        <taxon>Eukaryota</taxon>
        <taxon>Viridiplantae</taxon>
        <taxon>Streptophyta</taxon>
        <taxon>Embryophyta</taxon>
        <taxon>Tracheophyta</taxon>
        <taxon>Spermatophyta</taxon>
        <taxon>Magnoliopsida</taxon>
        <taxon>eudicotyledons</taxon>
        <taxon>Gunneridae</taxon>
        <taxon>Pentapetalae</taxon>
        <taxon>rosids</taxon>
        <taxon>fabids</taxon>
        <taxon>Rosales</taxon>
        <taxon>Cannabaceae</taxon>
        <taxon>Parasponia</taxon>
    </lineage>
</organism>
<dbReference type="InterPro" id="IPR004320">
    <property type="entry name" value="BPS1_pln"/>
</dbReference>
<dbReference type="PANTHER" id="PTHR33070">
    <property type="entry name" value="OS06G0725500 PROTEIN"/>
    <property type="match status" value="1"/>
</dbReference>
<accession>A0A2P5B4H0</accession>
<dbReference type="PANTHER" id="PTHR33070:SF129">
    <property type="entry name" value="DUF241 DOMAIN PROTEIN"/>
    <property type="match status" value="1"/>
</dbReference>
<dbReference type="OrthoDB" id="1701699at2759"/>
<dbReference type="GO" id="GO:0048367">
    <property type="term" value="P:shoot system development"/>
    <property type="evidence" value="ECO:0007669"/>
    <property type="project" value="InterPro"/>
</dbReference>
<dbReference type="Proteomes" id="UP000237105">
    <property type="component" value="Unassembled WGS sequence"/>
</dbReference>
<sequence>MAALNYKHHVCPNSWPSGQHSLIQQSNEQLSRLEACGATSSSFISQKLSGLEDLQDYADELLLFLLTQQALVQGRQEKWVEELLDCSLRLLDMCSIAKGMVLHTKERAREIQSIIRMKIRGSGEVGLESEIKKYSASRKVVKNAINNAMKNMKGAEMKCLSSPSNEDIEIMALVTILRELVFSLVSKLMNNKRVGCEEDTKINEFSKVDSALHCLMSLETSKSDQVSKSRVCQMRFRI</sequence>
<name>A0A2P5B4H0_PARAD</name>
<dbReference type="STRING" id="3476.A0A2P5B4H0"/>
<proteinExistence type="predicted"/>